<accession>A0A9W7HPD2</accession>
<evidence type="ECO:0000256" key="16">
    <source>
        <dbReference type="SAM" id="Phobius"/>
    </source>
</evidence>
<sequence>MLSAGMNLVMTVIGFTMSVMFIVFVCTRLICARIQLISSRRSFPVASRSDLSTLERGVHGLQPVVVAKFPTKNYSDECFVASDDAQCIVCLSEYHANDTLRILPYCGHFFHVTCIDTWLQQHSTCPVCRLLLREFSEKKQLKQPLFGSAIRSHFGTQQYGFPSRNDSRGMDPGLENSGGDASEAGENISLATEDDEAAVKDSGNKHVESPSNL</sequence>
<dbReference type="PANTHER" id="PTHR47035:SF3">
    <property type="entry name" value="OS11G0150450 PROTEIN"/>
    <property type="match status" value="1"/>
</dbReference>
<dbReference type="SUPFAM" id="SSF57850">
    <property type="entry name" value="RING/U-box"/>
    <property type="match status" value="1"/>
</dbReference>
<evidence type="ECO:0000256" key="3">
    <source>
        <dbReference type="ARBA" id="ARBA00004906"/>
    </source>
</evidence>
<dbReference type="EC" id="2.3.2.27" evidence="4"/>
<keyword evidence="10" id="KW-0862">Zinc</keyword>
<keyword evidence="19" id="KW-1185">Reference proteome</keyword>
<dbReference type="InterPro" id="IPR001841">
    <property type="entry name" value="Znf_RING"/>
</dbReference>
<keyword evidence="6 16" id="KW-0812">Transmembrane</keyword>
<reference evidence="18" key="1">
    <citation type="submission" date="2023-05" db="EMBL/GenBank/DDBJ databases">
        <title>Genome and transcriptome analyses reveal genes involved in the formation of fine ridges on petal epidermal cells in Hibiscus trionum.</title>
        <authorList>
            <person name="Koshimizu S."/>
            <person name="Masuda S."/>
            <person name="Ishii T."/>
            <person name="Shirasu K."/>
            <person name="Hoshino A."/>
            <person name="Arita M."/>
        </authorList>
    </citation>
    <scope>NUCLEOTIDE SEQUENCE</scope>
    <source>
        <strain evidence="18">Hamamatsu line</strain>
    </source>
</reference>
<evidence type="ECO:0000256" key="10">
    <source>
        <dbReference type="ARBA" id="ARBA00022833"/>
    </source>
</evidence>
<comment type="similarity">
    <text evidence="13">Belongs to the RING-type zinc finger family. ATL subfamily.</text>
</comment>
<dbReference type="AlphaFoldDB" id="A0A9W7HPD2"/>
<dbReference type="PROSITE" id="PS50089">
    <property type="entry name" value="ZF_RING_2"/>
    <property type="match status" value="1"/>
</dbReference>
<dbReference type="InterPro" id="IPR053070">
    <property type="entry name" value="RING-type_E3_ubiquitin-ligase"/>
</dbReference>
<dbReference type="Proteomes" id="UP001165190">
    <property type="component" value="Unassembled WGS sequence"/>
</dbReference>
<dbReference type="GO" id="GO:0061630">
    <property type="term" value="F:ubiquitin protein ligase activity"/>
    <property type="evidence" value="ECO:0007669"/>
    <property type="project" value="UniProtKB-EC"/>
</dbReference>
<proteinExistence type="inferred from homology"/>
<dbReference type="SMART" id="SM00184">
    <property type="entry name" value="RING"/>
    <property type="match status" value="1"/>
</dbReference>
<evidence type="ECO:0000256" key="8">
    <source>
        <dbReference type="ARBA" id="ARBA00022771"/>
    </source>
</evidence>
<dbReference type="Gene3D" id="3.30.40.10">
    <property type="entry name" value="Zinc/RING finger domain, C3HC4 (zinc finger)"/>
    <property type="match status" value="1"/>
</dbReference>
<keyword evidence="9" id="KW-0833">Ubl conjugation pathway</keyword>
<evidence type="ECO:0000313" key="19">
    <source>
        <dbReference type="Proteomes" id="UP001165190"/>
    </source>
</evidence>
<evidence type="ECO:0000256" key="6">
    <source>
        <dbReference type="ARBA" id="ARBA00022692"/>
    </source>
</evidence>
<evidence type="ECO:0000256" key="4">
    <source>
        <dbReference type="ARBA" id="ARBA00012483"/>
    </source>
</evidence>
<feature type="compositionally biased region" description="Basic and acidic residues" evidence="15">
    <location>
        <begin position="197"/>
        <end position="213"/>
    </location>
</feature>
<evidence type="ECO:0000256" key="12">
    <source>
        <dbReference type="ARBA" id="ARBA00023136"/>
    </source>
</evidence>
<evidence type="ECO:0000256" key="15">
    <source>
        <dbReference type="SAM" id="MobiDB-lite"/>
    </source>
</evidence>
<keyword evidence="7" id="KW-0479">Metal-binding</keyword>
<dbReference type="GO" id="GO:0016020">
    <property type="term" value="C:membrane"/>
    <property type="evidence" value="ECO:0007669"/>
    <property type="project" value="UniProtKB-SubCell"/>
</dbReference>
<dbReference type="OrthoDB" id="8062037at2759"/>
<evidence type="ECO:0000256" key="14">
    <source>
        <dbReference type="PROSITE-ProRule" id="PRU00175"/>
    </source>
</evidence>
<dbReference type="InterPro" id="IPR013083">
    <property type="entry name" value="Znf_RING/FYVE/PHD"/>
</dbReference>
<evidence type="ECO:0000256" key="11">
    <source>
        <dbReference type="ARBA" id="ARBA00022989"/>
    </source>
</evidence>
<feature type="region of interest" description="Disordered" evidence="15">
    <location>
        <begin position="157"/>
        <end position="213"/>
    </location>
</feature>
<comment type="subcellular location">
    <subcellularLocation>
        <location evidence="2">Membrane</location>
        <topology evidence="2">Single-pass membrane protein</topology>
    </subcellularLocation>
</comment>
<keyword evidence="5" id="KW-0808">Transferase</keyword>
<comment type="catalytic activity">
    <reaction evidence="1">
        <text>S-ubiquitinyl-[E2 ubiquitin-conjugating enzyme]-L-cysteine + [acceptor protein]-L-lysine = [E2 ubiquitin-conjugating enzyme]-L-cysteine + N(6)-ubiquitinyl-[acceptor protein]-L-lysine.</text>
        <dbReference type="EC" id="2.3.2.27"/>
    </reaction>
</comment>
<protein>
    <recommendedName>
        <fullName evidence="4">RING-type E3 ubiquitin transferase</fullName>
        <ecNumber evidence="4">2.3.2.27</ecNumber>
    </recommendedName>
</protein>
<evidence type="ECO:0000256" key="13">
    <source>
        <dbReference type="ARBA" id="ARBA00024209"/>
    </source>
</evidence>
<evidence type="ECO:0000256" key="2">
    <source>
        <dbReference type="ARBA" id="ARBA00004167"/>
    </source>
</evidence>
<dbReference type="FunFam" id="3.30.40.10:FF:000187">
    <property type="entry name" value="E3 ubiquitin-protein ligase ATL6"/>
    <property type="match status" value="1"/>
</dbReference>
<comment type="pathway">
    <text evidence="3">Protein modification; protein ubiquitination.</text>
</comment>
<evidence type="ECO:0000256" key="1">
    <source>
        <dbReference type="ARBA" id="ARBA00000900"/>
    </source>
</evidence>
<evidence type="ECO:0000259" key="17">
    <source>
        <dbReference type="PROSITE" id="PS50089"/>
    </source>
</evidence>
<name>A0A9W7HPD2_HIBTR</name>
<dbReference type="CDD" id="cd16461">
    <property type="entry name" value="RING-H2_EL5-like"/>
    <property type="match status" value="1"/>
</dbReference>
<comment type="caution">
    <text evidence="18">The sequence shown here is derived from an EMBL/GenBank/DDBJ whole genome shotgun (WGS) entry which is preliminary data.</text>
</comment>
<feature type="domain" description="RING-type" evidence="17">
    <location>
        <begin position="87"/>
        <end position="129"/>
    </location>
</feature>
<dbReference type="EMBL" id="BSYR01000017">
    <property type="protein sequence ID" value="GMI80532.1"/>
    <property type="molecule type" value="Genomic_DNA"/>
</dbReference>
<dbReference type="PANTHER" id="PTHR47035">
    <property type="entry name" value="OS11G0150450 PROTEIN"/>
    <property type="match status" value="1"/>
</dbReference>
<gene>
    <name evidence="18" type="ORF">HRI_001722500</name>
</gene>
<keyword evidence="11 16" id="KW-1133">Transmembrane helix</keyword>
<evidence type="ECO:0000256" key="5">
    <source>
        <dbReference type="ARBA" id="ARBA00022679"/>
    </source>
</evidence>
<organism evidence="18 19">
    <name type="scientific">Hibiscus trionum</name>
    <name type="common">Flower of an hour</name>
    <dbReference type="NCBI Taxonomy" id="183268"/>
    <lineage>
        <taxon>Eukaryota</taxon>
        <taxon>Viridiplantae</taxon>
        <taxon>Streptophyta</taxon>
        <taxon>Embryophyta</taxon>
        <taxon>Tracheophyta</taxon>
        <taxon>Spermatophyta</taxon>
        <taxon>Magnoliopsida</taxon>
        <taxon>eudicotyledons</taxon>
        <taxon>Gunneridae</taxon>
        <taxon>Pentapetalae</taxon>
        <taxon>rosids</taxon>
        <taxon>malvids</taxon>
        <taxon>Malvales</taxon>
        <taxon>Malvaceae</taxon>
        <taxon>Malvoideae</taxon>
        <taxon>Hibiscus</taxon>
    </lineage>
</organism>
<dbReference type="GO" id="GO:0008270">
    <property type="term" value="F:zinc ion binding"/>
    <property type="evidence" value="ECO:0007669"/>
    <property type="project" value="UniProtKB-KW"/>
</dbReference>
<dbReference type="Pfam" id="PF13639">
    <property type="entry name" value="zf-RING_2"/>
    <property type="match status" value="1"/>
</dbReference>
<feature type="transmembrane region" description="Helical" evidence="16">
    <location>
        <begin position="6"/>
        <end position="31"/>
    </location>
</feature>
<keyword evidence="8 14" id="KW-0863">Zinc-finger</keyword>
<evidence type="ECO:0000256" key="9">
    <source>
        <dbReference type="ARBA" id="ARBA00022786"/>
    </source>
</evidence>
<keyword evidence="12 16" id="KW-0472">Membrane</keyword>
<evidence type="ECO:0000256" key="7">
    <source>
        <dbReference type="ARBA" id="ARBA00022723"/>
    </source>
</evidence>
<evidence type="ECO:0000313" key="18">
    <source>
        <dbReference type="EMBL" id="GMI80532.1"/>
    </source>
</evidence>